<organism evidence="3 4">
    <name type="scientific">Ameca splendens</name>
    <dbReference type="NCBI Taxonomy" id="208324"/>
    <lineage>
        <taxon>Eukaryota</taxon>
        <taxon>Metazoa</taxon>
        <taxon>Chordata</taxon>
        <taxon>Craniata</taxon>
        <taxon>Vertebrata</taxon>
        <taxon>Euteleostomi</taxon>
        <taxon>Actinopterygii</taxon>
        <taxon>Neopterygii</taxon>
        <taxon>Teleostei</taxon>
        <taxon>Neoteleostei</taxon>
        <taxon>Acanthomorphata</taxon>
        <taxon>Ovalentaria</taxon>
        <taxon>Atherinomorphae</taxon>
        <taxon>Cyprinodontiformes</taxon>
        <taxon>Goodeidae</taxon>
        <taxon>Ameca</taxon>
    </lineage>
</organism>
<keyword evidence="4" id="KW-1185">Reference proteome</keyword>
<sequence>MIVLLIKCHSVVTGVWSLPANVSHPNAWLPVLSPPYSSGHRPLSLATPSPKRTAPPTPHPQSLSSSLNVFFSSLHTAPPLQSNSIFHLLTSLTSCPTAFLSS</sequence>
<gene>
    <name evidence="3" type="ORF">AMECASPLE_004843</name>
</gene>
<dbReference type="Proteomes" id="UP001469553">
    <property type="component" value="Unassembled WGS sequence"/>
</dbReference>
<dbReference type="EMBL" id="JAHRIP010019021">
    <property type="protein sequence ID" value="MEQ2286673.1"/>
    <property type="molecule type" value="Genomic_DNA"/>
</dbReference>
<comment type="caution">
    <text evidence="3">The sequence shown here is derived from an EMBL/GenBank/DDBJ whole genome shotgun (WGS) entry which is preliminary data.</text>
</comment>
<feature type="chain" id="PRO_5046042612" evidence="2">
    <location>
        <begin position="18"/>
        <end position="102"/>
    </location>
</feature>
<proteinExistence type="predicted"/>
<name>A0ABV0XYT2_9TELE</name>
<feature type="region of interest" description="Disordered" evidence="1">
    <location>
        <begin position="36"/>
        <end position="64"/>
    </location>
</feature>
<keyword evidence="2" id="KW-0732">Signal</keyword>
<evidence type="ECO:0000256" key="1">
    <source>
        <dbReference type="SAM" id="MobiDB-lite"/>
    </source>
</evidence>
<evidence type="ECO:0000313" key="4">
    <source>
        <dbReference type="Proteomes" id="UP001469553"/>
    </source>
</evidence>
<evidence type="ECO:0000256" key="2">
    <source>
        <dbReference type="SAM" id="SignalP"/>
    </source>
</evidence>
<accession>A0ABV0XYT2</accession>
<protein>
    <submittedName>
        <fullName evidence="3">Uncharacterized protein</fullName>
    </submittedName>
</protein>
<feature type="signal peptide" evidence="2">
    <location>
        <begin position="1"/>
        <end position="17"/>
    </location>
</feature>
<reference evidence="3 4" key="1">
    <citation type="submission" date="2021-06" db="EMBL/GenBank/DDBJ databases">
        <authorList>
            <person name="Palmer J.M."/>
        </authorList>
    </citation>
    <scope>NUCLEOTIDE SEQUENCE [LARGE SCALE GENOMIC DNA]</scope>
    <source>
        <strain evidence="3 4">AS_MEX2019</strain>
        <tissue evidence="3">Muscle</tissue>
    </source>
</reference>
<evidence type="ECO:0000313" key="3">
    <source>
        <dbReference type="EMBL" id="MEQ2286673.1"/>
    </source>
</evidence>